<dbReference type="OrthoDB" id="2446257at2759"/>
<reference evidence="1" key="1">
    <citation type="submission" date="2021-06" db="EMBL/GenBank/DDBJ databases">
        <authorList>
            <person name="Kallberg Y."/>
            <person name="Tangrot J."/>
            <person name="Rosling A."/>
        </authorList>
    </citation>
    <scope>NUCLEOTIDE SEQUENCE</scope>
    <source>
        <strain evidence="1">UK204</strain>
    </source>
</reference>
<comment type="caution">
    <text evidence="1">The sequence shown here is derived from an EMBL/GenBank/DDBJ whole genome shotgun (WGS) entry which is preliminary data.</text>
</comment>
<name>A0A9N9D9H8_9GLOM</name>
<accession>A0A9N9D9H8</accession>
<protein>
    <submittedName>
        <fullName evidence="1">1325_t:CDS:1</fullName>
    </submittedName>
</protein>
<evidence type="ECO:0000313" key="2">
    <source>
        <dbReference type="Proteomes" id="UP000789570"/>
    </source>
</evidence>
<proteinExistence type="predicted"/>
<keyword evidence="2" id="KW-1185">Reference proteome</keyword>
<gene>
    <name evidence="1" type="ORF">FCALED_LOCUS9887</name>
</gene>
<sequence length="108" mass="12606">MIMTLDLTFPIPSNKRIKKKIHIEYTNAIGELKILLENTCESASLTTDLWMAKMVEFSLPYAAYTLQLSINRVFQKTKVYIKRIKRLVHFFTSSPKQSECLDDAQKEF</sequence>
<dbReference type="AlphaFoldDB" id="A0A9N9D9H8"/>
<dbReference type="EMBL" id="CAJVPQ010003420">
    <property type="protein sequence ID" value="CAG8627562.1"/>
    <property type="molecule type" value="Genomic_DNA"/>
</dbReference>
<dbReference type="Proteomes" id="UP000789570">
    <property type="component" value="Unassembled WGS sequence"/>
</dbReference>
<organism evidence="1 2">
    <name type="scientific">Funneliformis caledonium</name>
    <dbReference type="NCBI Taxonomy" id="1117310"/>
    <lineage>
        <taxon>Eukaryota</taxon>
        <taxon>Fungi</taxon>
        <taxon>Fungi incertae sedis</taxon>
        <taxon>Mucoromycota</taxon>
        <taxon>Glomeromycotina</taxon>
        <taxon>Glomeromycetes</taxon>
        <taxon>Glomerales</taxon>
        <taxon>Glomeraceae</taxon>
        <taxon>Funneliformis</taxon>
    </lineage>
</organism>
<evidence type="ECO:0000313" key="1">
    <source>
        <dbReference type="EMBL" id="CAG8627562.1"/>
    </source>
</evidence>